<dbReference type="Proteomes" id="UP000503088">
    <property type="component" value="Chromosome"/>
</dbReference>
<dbReference type="EMBL" id="CP048104">
    <property type="protein sequence ID" value="QKG84192.1"/>
    <property type="molecule type" value="Genomic_DNA"/>
</dbReference>
<protein>
    <submittedName>
        <fullName evidence="2">Uncharacterized protein</fullName>
    </submittedName>
</protein>
<proteinExistence type="predicted"/>
<sequence>MRSVGNIKGRYYERYQVEDVLTFFSGQLVLARSPDGNQVFLQEVGLSRMLPPGAKEMLLNLPGEYLAPILDVIEENDRIILVHPPLGGEPISLLVQPKQGMEPVLALSIYRKLLKTAIQLKKLPLPLHTTLDPRNIIMDGTRPFILFLSLGGFSGKKADEKWRYLLPFLLTGQQLDDVKNPEMNKNIQELSDGLRNLVLHSMNPTFSMEMVLKEADQLIIPRSERKKENTDYKKWILSGGIAVVVVIGVFWGSQIMDTDAATQLEQQQIEQELKKPGASVEFDTIRFDGETGKSETLPPVVKGSFRVTGELTQTNHKPFTLRIQANKQSHFGLKLNEKGELALYQSMYNEQFELEKSGDSFQIKPDRMYQVELFYIAGKPFRISVQERGTGRKWVAAGNVPVDSEFNIRVDGQKGTSFKAPTVAKIDEESDAMTRWMSNHPWLLVKGSGLMKGNSLHVKNGARISLPSGGTSFVFQRPAEYKEDPLRFELESLNGKRYLFHWAQSGRMELASIDGELKTLGVNWAWKGWKPEEDTHISVVTDPTELSIRMEQNGEVRQVKTQPLSQIMIRRITIISQSDLILSDK</sequence>
<keyword evidence="1" id="KW-0812">Transmembrane</keyword>
<dbReference type="KEGG" id="kpul:GXN76_06695"/>
<keyword evidence="1" id="KW-0472">Membrane</keyword>
<dbReference type="RefSeq" id="WP_173221656.1">
    <property type="nucleotide sequence ID" value="NZ_CP048104.1"/>
</dbReference>
<feature type="transmembrane region" description="Helical" evidence="1">
    <location>
        <begin position="235"/>
        <end position="253"/>
    </location>
</feature>
<dbReference type="AlphaFoldDB" id="A0A7D4BF80"/>
<evidence type="ECO:0000313" key="2">
    <source>
        <dbReference type="EMBL" id="QKG84192.1"/>
    </source>
</evidence>
<dbReference type="SUPFAM" id="SSF56112">
    <property type="entry name" value="Protein kinase-like (PK-like)"/>
    <property type="match status" value="1"/>
</dbReference>
<organism evidence="2 3">
    <name type="scientific">Kroppenstedtia pulmonis</name>
    <dbReference type="NCBI Taxonomy" id="1380685"/>
    <lineage>
        <taxon>Bacteria</taxon>
        <taxon>Bacillati</taxon>
        <taxon>Bacillota</taxon>
        <taxon>Bacilli</taxon>
        <taxon>Bacillales</taxon>
        <taxon>Thermoactinomycetaceae</taxon>
        <taxon>Kroppenstedtia</taxon>
    </lineage>
</organism>
<evidence type="ECO:0000256" key="1">
    <source>
        <dbReference type="SAM" id="Phobius"/>
    </source>
</evidence>
<evidence type="ECO:0000313" key="3">
    <source>
        <dbReference type="Proteomes" id="UP000503088"/>
    </source>
</evidence>
<keyword evidence="3" id="KW-1185">Reference proteome</keyword>
<keyword evidence="1" id="KW-1133">Transmembrane helix</keyword>
<reference evidence="2 3" key="1">
    <citation type="submission" date="2020-01" db="EMBL/GenBank/DDBJ databases">
        <authorList>
            <person name="Gulvik C.A."/>
            <person name="Batra D.G."/>
        </authorList>
    </citation>
    <scope>NUCLEOTIDE SEQUENCE [LARGE SCALE GENOMIC DNA]</scope>
    <source>
        <strain evidence="2 3">W9323</strain>
    </source>
</reference>
<gene>
    <name evidence="2" type="ORF">GXN76_06695</name>
</gene>
<name>A0A7D4BF80_9BACL</name>
<accession>A0A7D4BF80</accession>
<dbReference type="InterPro" id="IPR011009">
    <property type="entry name" value="Kinase-like_dom_sf"/>
</dbReference>